<dbReference type="AlphaFoldDB" id="A0A1S6HM97"/>
<evidence type="ECO:0000256" key="1">
    <source>
        <dbReference type="SAM" id="MobiDB-lite"/>
    </source>
</evidence>
<sequence length="72" mass="8036">MSDIKKVRQGEQNVLVSYKRGGHFHSDTRLCSQSQTKNPKLSKQDKLNPHSLSRVEWAIRGFVGGNRGSGVV</sequence>
<keyword evidence="3" id="KW-1185">Reference proteome</keyword>
<dbReference type="Proteomes" id="UP000189545">
    <property type="component" value="Chromosome"/>
</dbReference>
<organism evidence="2 3">
    <name type="scientific">Shewanella psychrophila</name>
    <dbReference type="NCBI Taxonomy" id="225848"/>
    <lineage>
        <taxon>Bacteria</taxon>
        <taxon>Pseudomonadati</taxon>
        <taxon>Pseudomonadota</taxon>
        <taxon>Gammaproteobacteria</taxon>
        <taxon>Alteromonadales</taxon>
        <taxon>Shewanellaceae</taxon>
        <taxon>Shewanella</taxon>
    </lineage>
</organism>
<dbReference type="RefSeq" id="WP_149027237.1">
    <property type="nucleotide sequence ID" value="NZ_CP014782.1"/>
</dbReference>
<accession>A0A1S6HM97</accession>
<dbReference type="EMBL" id="CP014782">
    <property type="protein sequence ID" value="AQS36651.1"/>
    <property type="molecule type" value="Genomic_DNA"/>
</dbReference>
<reference evidence="2 3" key="1">
    <citation type="submission" date="2016-03" db="EMBL/GenBank/DDBJ databases">
        <title>Complete genome sequence of Shewanella psychrophila WP2, a deep sea bacterium isolated from west Pacific sediment.</title>
        <authorList>
            <person name="Xu G."/>
            <person name="Jian H."/>
        </authorList>
    </citation>
    <scope>NUCLEOTIDE SEQUENCE [LARGE SCALE GENOMIC DNA]</scope>
    <source>
        <strain evidence="2 3">WP2</strain>
    </source>
</reference>
<gene>
    <name evidence="2" type="ORF">Sps_01485</name>
</gene>
<proteinExistence type="predicted"/>
<feature type="region of interest" description="Disordered" evidence="1">
    <location>
        <begin position="26"/>
        <end position="49"/>
    </location>
</feature>
<feature type="compositionally biased region" description="Polar residues" evidence="1">
    <location>
        <begin position="29"/>
        <end position="41"/>
    </location>
</feature>
<evidence type="ECO:0000313" key="2">
    <source>
        <dbReference type="EMBL" id="AQS36651.1"/>
    </source>
</evidence>
<protein>
    <submittedName>
        <fullName evidence="2">Uncharacterized protein</fullName>
    </submittedName>
</protein>
<name>A0A1S6HM97_9GAMM</name>
<evidence type="ECO:0000313" key="3">
    <source>
        <dbReference type="Proteomes" id="UP000189545"/>
    </source>
</evidence>
<dbReference type="KEGG" id="spsw:Sps_01485"/>